<evidence type="ECO:0000256" key="6">
    <source>
        <dbReference type="ARBA" id="ARBA00023136"/>
    </source>
</evidence>
<accession>A0A8J2YVE0</accession>
<evidence type="ECO:0000256" key="4">
    <source>
        <dbReference type="ARBA" id="ARBA00022692"/>
    </source>
</evidence>
<keyword evidence="2" id="KW-1003">Cell membrane</keyword>
<evidence type="ECO:0000313" key="8">
    <source>
        <dbReference type="EMBL" id="GGF27873.1"/>
    </source>
</evidence>
<gene>
    <name evidence="8" type="ORF">GCM10011611_37330</name>
</gene>
<feature type="transmembrane region" description="Helical" evidence="7">
    <location>
        <begin position="180"/>
        <end position="199"/>
    </location>
</feature>
<proteinExistence type="predicted"/>
<evidence type="ECO:0000256" key="1">
    <source>
        <dbReference type="ARBA" id="ARBA00004533"/>
    </source>
</evidence>
<evidence type="ECO:0000256" key="5">
    <source>
        <dbReference type="ARBA" id="ARBA00022989"/>
    </source>
</evidence>
<feature type="transmembrane region" description="Helical" evidence="7">
    <location>
        <begin position="148"/>
        <end position="168"/>
    </location>
</feature>
<dbReference type="InterPro" id="IPR007498">
    <property type="entry name" value="PqiA-like"/>
</dbReference>
<reference evidence="8" key="1">
    <citation type="journal article" date="2014" name="Int. J. Syst. Evol. Microbiol.">
        <title>Complete genome sequence of Corynebacterium casei LMG S-19264T (=DSM 44701T), isolated from a smear-ripened cheese.</title>
        <authorList>
            <consortium name="US DOE Joint Genome Institute (JGI-PGF)"/>
            <person name="Walter F."/>
            <person name="Albersmeier A."/>
            <person name="Kalinowski J."/>
            <person name="Ruckert C."/>
        </authorList>
    </citation>
    <scope>NUCLEOTIDE SEQUENCE</scope>
    <source>
        <strain evidence="8">CGMCC 1.15725</strain>
    </source>
</reference>
<keyword evidence="9" id="KW-1185">Reference proteome</keyword>
<dbReference type="PANTHER" id="PTHR30462:SF3">
    <property type="entry name" value="INTERMEMBRANE TRANSPORT PROTEIN PQIA"/>
    <property type="match status" value="1"/>
</dbReference>
<dbReference type="InterPro" id="IPR051800">
    <property type="entry name" value="PqiA-PqiB_transport"/>
</dbReference>
<dbReference type="GO" id="GO:0005886">
    <property type="term" value="C:plasma membrane"/>
    <property type="evidence" value="ECO:0007669"/>
    <property type="project" value="UniProtKB-SubCell"/>
</dbReference>
<dbReference type="AlphaFoldDB" id="A0A8J2YVE0"/>
<feature type="transmembrane region" description="Helical" evidence="7">
    <location>
        <begin position="45"/>
        <end position="66"/>
    </location>
</feature>
<reference evidence="8" key="2">
    <citation type="submission" date="2020-09" db="EMBL/GenBank/DDBJ databases">
        <authorList>
            <person name="Sun Q."/>
            <person name="Zhou Y."/>
        </authorList>
    </citation>
    <scope>NUCLEOTIDE SEQUENCE</scope>
    <source>
        <strain evidence="8">CGMCC 1.15725</strain>
    </source>
</reference>
<feature type="transmembrane region" description="Helical" evidence="7">
    <location>
        <begin position="259"/>
        <end position="283"/>
    </location>
</feature>
<evidence type="ECO:0000256" key="7">
    <source>
        <dbReference type="SAM" id="Phobius"/>
    </source>
</evidence>
<organism evidence="8 9">
    <name type="scientific">Aliidongia dinghuensis</name>
    <dbReference type="NCBI Taxonomy" id="1867774"/>
    <lineage>
        <taxon>Bacteria</taxon>
        <taxon>Pseudomonadati</taxon>
        <taxon>Pseudomonadota</taxon>
        <taxon>Alphaproteobacteria</taxon>
        <taxon>Rhodospirillales</taxon>
        <taxon>Dongiaceae</taxon>
        <taxon>Aliidongia</taxon>
    </lineage>
</organism>
<name>A0A8J2YVE0_9PROT</name>
<keyword evidence="3" id="KW-0997">Cell inner membrane</keyword>
<sequence length="416" mass="44983">MNPAPAERMGRIYCPDCGLAQTLPPLPAHSVAECGRCGAVLLRRIPGGAGAALALALAAALLLLPANLEPLMVVRFEGAERYNLTATGAWALWNDGYPGLGTLVGLFSVAAPILWLAALLPSLTLVLRGRRLSDGTRSWLGWLFRQSLRLRPWAMTEVYLLGSVVAYTRVRDVAQVEIGFGGWAFLAFALTVLAVDAVLDPRAVWRAIGPGSVAGSETGDVIDCHGCGLMAPLTVEGARCPRCGTALHWRRPDAFNRTAALTAAAFFLYILTNILPILSIVRFGRDEPSTIFAGVRELIQLGLWPLAAIVFVASIAVPLIKLSGLTWFLLAIRRGFTRQVMLRTRLYRFIEGIGRWSNIDVFMISILTALVQFGSLTRVEAKPGAVAFAAVVVLTMLASRSFDARLMWDVVEGSDE</sequence>
<evidence type="ECO:0000256" key="3">
    <source>
        <dbReference type="ARBA" id="ARBA00022519"/>
    </source>
</evidence>
<feature type="transmembrane region" description="Helical" evidence="7">
    <location>
        <begin position="381"/>
        <end position="398"/>
    </location>
</feature>
<dbReference type="EMBL" id="BMJQ01000009">
    <property type="protein sequence ID" value="GGF27873.1"/>
    <property type="molecule type" value="Genomic_DNA"/>
</dbReference>
<keyword evidence="5 7" id="KW-1133">Transmembrane helix</keyword>
<evidence type="ECO:0000313" key="9">
    <source>
        <dbReference type="Proteomes" id="UP000646365"/>
    </source>
</evidence>
<keyword evidence="4 7" id="KW-0812">Transmembrane</keyword>
<feature type="transmembrane region" description="Helical" evidence="7">
    <location>
        <begin position="303"/>
        <end position="332"/>
    </location>
</feature>
<dbReference type="RefSeq" id="WP_189048478.1">
    <property type="nucleotide sequence ID" value="NZ_BMJQ01000009.1"/>
</dbReference>
<keyword evidence="6 7" id="KW-0472">Membrane</keyword>
<feature type="transmembrane region" description="Helical" evidence="7">
    <location>
        <begin position="353"/>
        <end position="375"/>
    </location>
</feature>
<comment type="caution">
    <text evidence="8">The sequence shown here is derived from an EMBL/GenBank/DDBJ whole genome shotgun (WGS) entry which is preliminary data.</text>
</comment>
<evidence type="ECO:0000256" key="2">
    <source>
        <dbReference type="ARBA" id="ARBA00022475"/>
    </source>
</evidence>
<comment type="subcellular location">
    <subcellularLocation>
        <location evidence="1">Cell inner membrane</location>
    </subcellularLocation>
</comment>
<dbReference type="PANTHER" id="PTHR30462">
    <property type="entry name" value="INTERMEMBRANE TRANSPORT PROTEIN PQIB-RELATED"/>
    <property type="match status" value="1"/>
</dbReference>
<protein>
    <submittedName>
        <fullName evidence="8">Paraquat-inducible membrane protein A</fullName>
    </submittedName>
</protein>
<feature type="transmembrane region" description="Helical" evidence="7">
    <location>
        <begin position="103"/>
        <end position="127"/>
    </location>
</feature>
<dbReference type="Pfam" id="PF04403">
    <property type="entry name" value="PqiA"/>
    <property type="match status" value="2"/>
</dbReference>
<dbReference type="Proteomes" id="UP000646365">
    <property type="component" value="Unassembled WGS sequence"/>
</dbReference>